<accession>A0ABS4JFK1</accession>
<dbReference type="SUPFAM" id="SSF54637">
    <property type="entry name" value="Thioesterase/thiol ester dehydrase-isomerase"/>
    <property type="match status" value="1"/>
</dbReference>
<dbReference type="InterPro" id="IPR029069">
    <property type="entry name" value="HotDog_dom_sf"/>
</dbReference>
<gene>
    <name evidence="2" type="ORF">J2Z69_000925</name>
</gene>
<reference evidence="2 3" key="1">
    <citation type="submission" date="2021-03" db="EMBL/GenBank/DDBJ databases">
        <title>Genomic Encyclopedia of Type Strains, Phase IV (KMG-IV): sequencing the most valuable type-strain genomes for metagenomic binning, comparative biology and taxonomic classification.</title>
        <authorList>
            <person name="Goeker M."/>
        </authorList>
    </citation>
    <scope>NUCLEOTIDE SEQUENCE [LARGE SCALE GENOMIC DNA]</scope>
    <source>
        <strain evidence="2 3">DSM 26806</strain>
    </source>
</reference>
<dbReference type="Pfam" id="PF01575">
    <property type="entry name" value="MaoC_dehydratas"/>
    <property type="match status" value="1"/>
</dbReference>
<dbReference type="PANTHER" id="PTHR43437">
    <property type="entry name" value="HYDROXYACYL-THIOESTER DEHYDRATASE TYPE 2, MITOCHONDRIAL-RELATED"/>
    <property type="match status" value="1"/>
</dbReference>
<evidence type="ECO:0000313" key="2">
    <source>
        <dbReference type="EMBL" id="MBP1999906.1"/>
    </source>
</evidence>
<dbReference type="EMBL" id="JAGGLD010000001">
    <property type="protein sequence ID" value="MBP1999906.1"/>
    <property type="molecule type" value="Genomic_DNA"/>
</dbReference>
<organism evidence="2 3">
    <name type="scientific">Paenibacillus shirakamiensis</name>
    <dbReference type="NCBI Taxonomy" id="1265935"/>
    <lineage>
        <taxon>Bacteria</taxon>
        <taxon>Bacillati</taxon>
        <taxon>Bacillota</taxon>
        <taxon>Bacilli</taxon>
        <taxon>Bacillales</taxon>
        <taxon>Paenibacillaceae</taxon>
        <taxon>Paenibacillus</taxon>
    </lineage>
</organism>
<evidence type="ECO:0000313" key="3">
    <source>
        <dbReference type="Proteomes" id="UP001519288"/>
    </source>
</evidence>
<dbReference type="Proteomes" id="UP001519288">
    <property type="component" value="Unassembled WGS sequence"/>
</dbReference>
<name>A0ABS4JFK1_9BACL</name>
<dbReference type="Gene3D" id="3.10.129.10">
    <property type="entry name" value="Hotdog Thioesterase"/>
    <property type="match status" value="1"/>
</dbReference>
<dbReference type="InterPro" id="IPR002539">
    <property type="entry name" value="MaoC-like_dom"/>
</dbReference>
<dbReference type="PANTHER" id="PTHR43437:SF3">
    <property type="entry name" value="HYDROXYACYL-THIOESTER DEHYDRATASE TYPE 2, MITOCHONDRIAL"/>
    <property type="match status" value="1"/>
</dbReference>
<dbReference type="RefSeq" id="WP_209859546.1">
    <property type="nucleotide sequence ID" value="NZ_JAGGLD010000001.1"/>
</dbReference>
<comment type="caution">
    <text evidence="2">The sequence shown here is derived from an EMBL/GenBank/DDBJ whole genome shotgun (WGS) entry which is preliminary data.</text>
</comment>
<protein>
    <submittedName>
        <fullName evidence="2">Acyl dehydratase</fullName>
    </submittedName>
</protein>
<proteinExistence type="predicted"/>
<sequence>MNKKFTTEEVTRYAEISKDTSAIHLDAEVAAKAGYGRPIVHGMLIMGTAQSFYLAKHPLQWITNYSMQFHSPLEVDSEASFQFRKEVDQVHVTIALQTGELIAEGIMSVKDILT</sequence>
<feature type="domain" description="MaoC-like" evidence="1">
    <location>
        <begin position="4"/>
        <end position="90"/>
    </location>
</feature>
<dbReference type="InterPro" id="IPR050965">
    <property type="entry name" value="UPF0336/Enoyl-CoA_hydratase"/>
</dbReference>
<dbReference type="CDD" id="cd03441">
    <property type="entry name" value="R_hydratase_like"/>
    <property type="match status" value="1"/>
</dbReference>
<keyword evidence="3" id="KW-1185">Reference proteome</keyword>
<evidence type="ECO:0000259" key="1">
    <source>
        <dbReference type="Pfam" id="PF01575"/>
    </source>
</evidence>